<evidence type="ECO:0000259" key="15">
    <source>
        <dbReference type="PROSITE" id="PS51761"/>
    </source>
</evidence>
<keyword evidence="5 11" id="KW-0858">Xylan degradation</keyword>
<dbReference type="PRINTS" id="PR00911">
    <property type="entry name" value="GLHYDRLASE11"/>
</dbReference>
<comment type="pathway">
    <text evidence="2 11 12">Glycan degradation; xylan degradation.</text>
</comment>
<dbReference type="PROSITE" id="PS00777">
    <property type="entry name" value="GH11_2"/>
    <property type="match status" value="1"/>
</dbReference>
<evidence type="ECO:0000313" key="17">
    <source>
        <dbReference type="Proteomes" id="UP000567179"/>
    </source>
</evidence>
<feature type="active site" description="Proton donor" evidence="11">
    <location>
        <position position="279"/>
    </location>
</feature>
<evidence type="ECO:0000256" key="9">
    <source>
        <dbReference type="ARBA" id="ARBA00023295"/>
    </source>
</evidence>
<dbReference type="GO" id="GO:0045493">
    <property type="term" value="P:xylan catabolic process"/>
    <property type="evidence" value="ECO:0007669"/>
    <property type="project" value="UniProtKB-UniRule"/>
</dbReference>
<dbReference type="PANTHER" id="PTHR46828">
    <property type="entry name" value="ENDO-1,4-BETA-XYLANASE A-RELATED"/>
    <property type="match status" value="1"/>
</dbReference>
<evidence type="ECO:0000313" key="16">
    <source>
        <dbReference type="EMBL" id="KAF5328667.1"/>
    </source>
</evidence>
<dbReference type="SUPFAM" id="SSF57180">
    <property type="entry name" value="Cellulose-binding domain"/>
    <property type="match status" value="1"/>
</dbReference>
<dbReference type="AlphaFoldDB" id="A0A8H5BSD1"/>
<dbReference type="InterPro" id="IPR013320">
    <property type="entry name" value="ConA-like_dom_sf"/>
</dbReference>
<keyword evidence="8 11" id="KW-0119">Carbohydrate metabolism</keyword>
<feature type="compositionally biased region" description="Gly residues" evidence="13">
    <location>
        <begin position="323"/>
        <end position="334"/>
    </location>
</feature>
<comment type="catalytic activity">
    <reaction evidence="1 11 12">
        <text>Endohydrolysis of (1-&gt;4)-beta-D-xylosidic linkages in xylans.</text>
        <dbReference type="EC" id="3.2.1.8"/>
    </reaction>
</comment>
<feature type="domain" description="CBM1" evidence="14">
    <location>
        <begin position="328"/>
        <end position="369"/>
    </location>
</feature>
<dbReference type="InterPro" id="IPR033119">
    <property type="entry name" value="GH11_AS_2"/>
</dbReference>
<keyword evidence="9 11" id="KW-0326">Glycosidase</keyword>
<evidence type="ECO:0000256" key="10">
    <source>
        <dbReference type="ARBA" id="ARBA00023326"/>
    </source>
</evidence>
<dbReference type="InterPro" id="IPR000254">
    <property type="entry name" value="CBD"/>
</dbReference>
<protein>
    <recommendedName>
        <fullName evidence="4 11">Endo-1,4-beta-xylanase</fullName>
        <ecNumber evidence="4 11">3.2.1.8</ecNumber>
    </recommendedName>
</protein>
<dbReference type="GO" id="GO:0030248">
    <property type="term" value="F:cellulose binding"/>
    <property type="evidence" value="ECO:0007669"/>
    <property type="project" value="InterPro"/>
</dbReference>
<evidence type="ECO:0000256" key="12">
    <source>
        <dbReference type="RuleBase" id="RU362015"/>
    </source>
</evidence>
<accession>A0A8H5BSD1</accession>
<proteinExistence type="inferred from homology"/>
<gene>
    <name evidence="16" type="ORF">D9619_011511</name>
</gene>
<keyword evidence="6" id="KW-0732">Signal</keyword>
<feature type="active site" description="Nucleophile" evidence="11">
    <location>
        <position position="188"/>
    </location>
</feature>
<dbReference type="PANTHER" id="PTHR46828:SF2">
    <property type="entry name" value="ENDO-1,4-BETA-XYLANASE A-RELATED"/>
    <property type="match status" value="1"/>
</dbReference>
<dbReference type="InterPro" id="IPR035971">
    <property type="entry name" value="CBD_sf"/>
</dbReference>
<feature type="domain" description="GH11" evidence="15">
    <location>
        <begin position="109"/>
        <end position="292"/>
    </location>
</feature>
<dbReference type="InterPro" id="IPR001137">
    <property type="entry name" value="Glyco_hydro_11"/>
</dbReference>
<dbReference type="SUPFAM" id="SSF49899">
    <property type="entry name" value="Concanavalin A-like lectins/glucanases"/>
    <property type="match status" value="1"/>
</dbReference>
<dbReference type="PROSITE" id="PS51761">
    <property type="entry name" value="GH11_3"/>
    <property type="match status" value="1"/>
</dbReference>
<dbReference type="SMART" id="SM00236">
    <property type="entry name" value="fCBD"/>
    <property type="match status" value="1"/>
</dbReference>
<evidence type="ECO:0000256" key="3">
    <source>
        <dbReference type="ARBA" id="ARBA00007792"/>
    </source>
</evidence>
<reference evidence="16 17" key="1">
    <citation type="journal article" date="2020" name="ISME J.">
        <title>Uncovering the hidden diversity of litter-decomposition mechanisms in mushroom-forming fungi.</title>
        <authorList>
            <person name="Floudas D."/>
            <person name="Bentzer J."/>
            <person name="Ahren D."/>
            <person name="Johansson T."/>
            <person name="Persson P."/>
            <person name="Tunlid A."/>
        </authorList>
    </citation>
    <scope>NUCLEOTIDE SEQUENCE [LARGE SCALE GENOMIC DNA]</scope>
    <source>
        <strain evidence="16 17">CBS 101986</strain>
    </source>
</reference>
<dbReference type="InterPro" id="IPR033123">
    <property type="entry name" value="GH11_dom"/>
</dbReference>
<dbReference type="InterPro" id="IPR013319">
    <property type="entry name" value="GH11/12"/>
</dbReference>
<evidence type="ECO:0000256" key="2">
    <source>
        <dbReference type="ARBA" id="ARBA00004851"/>
    </source>
</evidence>
<feature type="compositionally biased region" description="Low complexity" evidence="13">
    <location>
        <begin position="294"/>
        <end position="322"/>
    </location>
</feature>
<dbReference type="Proteomes" id="UP000567179">
    <property type="component" value="Unassembled WGS sequence"/>
</dbReference>
<dbReference type="EC" id="3.2.1.8" evidence="4 11"/>
<dbReference type="PROSITE" id="PS51164">
    <property type="entry name" value="CBM1_2"/>
    <property type="match status" value="1"/>
</dbReference>
<dbReference type="Gene3D" id="2.60.120.180">
    <property type="match status" value="1"/>
</dbReference>
<keyword evidence="10 11" id="KW-0624">Polysaccharide degradation</keyword>
<evidence type="ECO:0000256" key="1">
    <source>
        <dbReference type="ARBA" id="ARBA00000681"/>
    </source>
</evidence>
<dbReference type="OrthoDB" id="2115822at2759"/>
<organism evidence="16 17">
    <name type="scientific">Psilocybe cf. subviscida</name>
    <dbReference type="NCBI Taxonomy" id="2480587"/>
    <lineage>
        <taxon>Eukaryota</taxon>
        <taxon>Fungi</taxon>
        <taxon>Dikarya</taxon>
        <taxon>Basidiomycota</taxon>
        <taxon>Agaricomycotina</taxon>
        <taxon>Agaricomycetes</taxon>
        <taxon>Agaricomycetidae</taxon>
        <taxon>Agaricales</taxon>
        <taxon>Agaricineae</taxon>
        <taxon>Strophariaceae</taxon>
        <taxon>Psilocybe</taxon>
    </lineage>
</organism>
<dbReference type="GO" id="GO:0031176">
    <property type="term" value="F:endo-1,4-beta-xylanase activity"/>
    <property type="evidence" value="ECO:0007669"/>
    <property type="project" value="UniProtKB-UniRule"/>
</dbReference>
<dbReference type="Pfam" id="PF00734">
    <property type="entry name" value="CBM_1"/>
    <property type="match status" value="1"/>
</dbReference>
<feature type="region of interest" description="Disordered" evidence="13">
    <location>
        <begin position="284"/>
        <end position="334"/>
    </location>
</feature>
<comment type="similarity">
    <text evidence="3 11 12">Belongs to the glycosyl hydrolase 11 (cellulase G) family.</text>
</comment>
<keyword evidence="7 11" id="KW-0378">Hydrolase</keyword>
<evidence type="ECO:0000256" key="13">
    <source>
        <dbReference type="SAM" id="MobiDB-lite"/>
    </source>
</evidence>
<dbReference type="EMBL" id="JAACJJ010000003">
    <property type="protein sequence ID" value="KAF5328667.1"/>
    <property type="molecule type" value="Genomic_DNA"/>
</dbReference>
<dbReference type="GO" id="GO:0005576">
    <property type="term" value="C:extracellular region"/>
    <property type="evidence" value="ECO:0007669"/>
    <property type="project" value="InterPro"/>
</dbReference>
<sequence>MESRLEEDAILVNFRRLALISRTSRQAELVKPLKRRRKFLGARYSSTVGFSKISTATPLLKNNRQRMGGGLSLRLQDRTFSVRAIKASFALAFPFKFNNATDGIEKRDTIYSSSTGYSGGYYYSLWEQNNAGVTMNIGQGQYSLTWNSQSQDVVAGIGWNPGSAHGSFNPGGNSYLSLYGWTTNPLVEYYICDNFGDYNPSTGTQHVGTVNSDGGTYDIYRTQRVNAPSIQGTATFNQYWSVRQQHRVGGTISTGTHFNAWNSLGMQMGQFNYQILATEGYGSTGSSQITLGQAPASSSSAPPSSTYTPPPSSTSTPTSTPTSGGGGGTSAHWGQCGGLGWTGPTACESPYTCQVGNLPVSWRTFEHAARVNSS</sequence>
<evidence type="ECO:0000256" key="8">
    <source>
        <dbReference type="ARBA" id="ARBA00023277"/>
    </source>
</evidence>
<evidence type="ECO:0000256" key="11">
    <source>
        <dbReference type="PROSITE-ProRule" id="PRU01097"/>
    </source>
</evidence>
<evidence type="ECO:0000256" key="4">
    <source>
        <dbReference type="ARBA" id="ARBA00012590"/>
    </source>
</evidence>
<evidence type="ECO:0000256" key="7">
    <source>
        <dbReference type="ARBA" id="ARBA00022801"/>
    </source>
</evidence>
<dbReference type="UniPathway" id="UPA00114"/>
<evidence type="ECO:0000259" key="14">
    <source>
        <dbReference type="PROSITE" id="PS51164"/>
    </source>
</evidence>
<keyword evidence="17" id="KW-1185">Reference proteome</keyword>
<comment type="caution">
    <text evidence="16">The sequence shown here is derived from an EMBL/GenBank/DDBJ whole genome shotgun (WGS) entry which is preliminary data.</text>
</comment>
<name>A0A8H5BSD1_9AGAR</name>
<evidence type="ECO:0000256" key="6">
    <source>
        <dbReference type="ARBA" id="ARBA00022729"/>
    </source>
</evidence>
<dbReference type="Pfam" id="PF00457">
    <property type="entry name" value="Glyco_hydro_11"/>
    <property type="match status" value="1"/>
</dbReference>
<evidence type="ECO:0000256" key="5">
    <source>
        <dbReference type="ARBA" id="ARBA00022651"/>
    </source>
</evidence>